<evidence type="ECO:0000313" key="3">
    <source>
        <dbReference type="Proteomes" id="UP000694888"/>
    </source>
</evidence>
<feature type="region of interest" description="Disordered" evidence="2">
    <location>
        <begin position="982"/>
        <end position="1059"/>
    </location>
</feature>
<dbReference type="PANTHER" id="PTHR46657">
    <property type="entry name" value="CENTROSOMAL PROTEIN OF 128 KDA"/>
    <property type="match status" value="1"/>
</dbReference>
<organism evidence="3 4">
    <name type="scientific">Aplysia californica</name>
    <name type="common">California sea hare</name>
    <dbReference type="NCBI Taxonomy" id="6500"/>
    <lineage>
        <taxon>Eukaryota</taxon>
        <taxon>Metazoa</taxon>
        <taxon>Spiralia</taxon>
        <taxon>Lophotrochozoa</taxon>
        <taxon>Mollusca</taxon>
        <taxon>Gastropoda</taxon>
        <taxon>Heterobranchia</taxon>
        <taxon>Euthyneura</taxon>
        <taxon>Tectipleura</taxon>
        <taxon>Aplysiida</taxon>
        <taxon>Aplysioidea</taxon>
        <taxon>Aplysiidae</taxon>
        <taxon>Aplysia</taxon>
    </lineage>
</organism>
<protein>
    <submittedName>
        <fullName evidence="4 5">Centrosomal protein of 128 kDa isoform X1</fullName>
    </submittedName>
</protein>
<feature type="compositionally biased region" description="Basic and acidic residues" evidence="2">
    <location>
        <begin position="147"/>
        <end position="161"/>
    </location>
</feature>
<evidence type="ECO:0000256" key="2">
    <source>
        <dbReference type="SAM" id="MobiDB-lite"/>
    </source>
</evidence>
<feature type="coiled-coil region" evidence="1">
    <location>
        <begin position="394"/>
        <end position="467"/>
    </location>
</feature>
<proteinExistence type="predicted"/>
<feature type="coiled-coil region" evidence="1">
    <location>
        <begin position="545"/>
        <end position="579"/>
    </location>
</feature>
<feature type="coiled-coil region" evidence="1">
    <location>
        <begin position="765"/>
        <end position="799"/>
    </location>
</feature>
<feature type="compositionally biased region" description="Basic and acidic residues" evidence="2">
    <location>
        <begin position="982"/>
        <end position="992"/>
    </location>
</feature>
<dbReference type="Gene3D" id="1.20.5.1160">
    <property type="entry name" value="Vasodilator-stimulated phosphoprotein"/>
    <property type="match status" value="1"/>
</dbReference>
<dbReference type="InterPro" id="IPR026652">
    <property type="entry name" value="CEP128"/>
</dbReference>
<feature type="compositionally biased region" description="Polar residues" evidence="2">
    <location>
        <begin position="1013"/>
        <end position="1032"/>
    </location>
</feature>
<feature type="coiled-coil region" evidence="1">
    <location>
        <begin position="249"/>
        <end position="365"/>
    </location>
</feature>
<feature type="region of interest" description="Disordered" evidence="2">
    <location>
        <begin position="76"/>
        <end position="112"/>
    </location>
</feature>
<dbReference type="RefSeq" id="XP_005106340.1">
    <property type="nucleotide sequence ID" value="XM_005106283.3"/>
</dbReference>
<dbReference type="RefSeq" id="XP_005106341.1">
    <property type="nucleotide sequence ID" value="XM_005106284.3"/>
</dbReference>
<keyword evidence="1" id="KW-0175">Coiled coil</keyword>
<gene>
    <name evidence="4 5" type="primary">LOC101853025</name>
</gene>
<evidence type="ECO:0000313" key="4">
    <source>
        <dbReference type="RefSeq" id="XP_005106340.1"/>
    </source>
</evidence>
<feature type="compositionally biased region" description="Basic and acidic residues" evidence="2">
    <location>
        <begin position="76"/>
        <end position="94"/>
    </location>
</feature>
<reference evidence="4 5" key="1">
    <citation type="submission" date="2025-05" db="UniProtKB">
        <authorList>
            <consortium name="RefSeq"/>
        </authorList>
    </citation>
    <scope>IDENTIFICATION</scope>
</reference>
<sequence>MARYISSESDDYYQPPPRQRHHAQTNDDRVYRLTSNLQDTTRNLRSLDRMLDDYSAVGSEQKSSIDRIRGELDRTHEDIRDERARGHAIDRDYGSDSENYGSSPRGRRRKRSAVRFADDMNKELHGIHQTVRDISSEQIKLEESFNKEMDRRDRHETETRRSLRQIGENLKSSSDPLSDRVERRLQAIQTEIKSEKHHLDRDRMDELYSLSSDLRNAIQSSSSQANVDDKLRSQYLQSESLRHKVESDLDTVRRRLDQTEGSRIALQNQVEQLRAQLSRAEQDRHRIRIDLDESRVESEVKEQRRKRAAEEDRAHSMERELHEMKNHLARSVGAVSELEELRRRLEKSERQRAQLSDHIETLAKDLDNRDRQSAKVITQLKEISDKFEDSDRQRKLLSVQLDDVQQKLQGVTRELEKTTHELRNTQLALQDSEKKKDDFKCRAQETVRQWKAKVKSLERDLDRQKHGTGQMMARNEQLVKEMEGQKQHGNYSQMQIETLKRELADALAVRAAQDEQIRLKDIEVNELKSVRMDLDKDYRDTRTIAEKMEAEIHSLRSRLASVSEDKHRVENKLSAIEAAHLLAQNQSRSLQDELKELSTVKAGVATQLAETSAKNHDLNQAVVELQHKERAAREEVDLYKKQLCQERNGLSKDYETLKRELNEAKVREAHTMQEVNRKFRAHSAENDATIQALKLELSEEKSNSKILGRNADRLKEEMDILEKRFRMSEEENTSMRRKIELVRHEFETQRPISAASVAFLSSQLAEDDLNRVKKLENQLGSAQMELEKLEKQQINLIQEIAIEIDALVETASIDATSRCQPINGLKNLAVVGSGIPTHLLTEIKNKIKWLRSEFRERLARERRLRQEFRTALSSTDADRHFLVTELARKDDELDDLVQEKQEIAFKEVFAKNAVEDLEEQVLDLSGELHVRRIREEEQRKMFAIEKQNIIEEMEDIMDAQKEKEKIEERYKRLQGTLKSLQHDLKSNGENGKKTNGILRKPTSPAPRRRNHVRISSSTPTKEFNSSDPVTPSQTPPPMALSDDEFRSKFMPRTPQSVET</sequence>
<evidence type="ECO:0000313" key="5">
    <source>
        <dbReference type="RefSeq" id="XP_005106341.1"/>
    </source>
</evidence>
<evidence type="ECO:0000256" key="1">
    <source>
        <dbReference type="SAM" id="Coils"/>
    </source>
</evidence>
<keyword evidence="3" id="KW-1185">Reference proteome</keyword>
<feature type="region of interest" description="Disordered" evidence="2">
    <location>
        <begin position="147"/>
        <end position="179"/>
    </location>
</feature>
<name>A0ABM0K164_APLCA</name>
<accession>A0ABM0K164</accession>
<feature type="region of interest" description="Disordered" evidence="2">
    <location>
        <begin position="1"/>
        <end position="28"/>
    </location>
</feature>
<feature type="coiled-coil region" evidence="1">
    <location>
        <begin position="608"/>
        <end position="738"/>
    </location>
</feature>
<dbReference type="GeneID" id="101853025"/>
<dbReference type="Proteomes" id="UP000694888">
    <property type="component" value="Unplaced"/>
</dbReference>
<dbReference type="PANTHER" id="PTHR46657:SF1">
    <property type="entry name" value="CENTROSOMAL PROTEIN OF 128 KDA"/>
    <property type="match status" value="1"/>
</dbReference>